<keyword evidence="3" id="KW-1185">Reference proteome</keyword>
<sequence length="215" mass="23787">MKILTAITMILVVKGTQGAAIPANETQTNKPVHVRQIYWDISNIANDLAGFSTGILAQTEIGKAVIANLTDFESIFNDLFEITLKHVTPLSKDITWKGRPIKNVLLDKSIVINTMMLSAVEQLNEAIGNETVADMHEKLVTIRKGISHHNLNDTEVAHDLDELYHKTIHELEESHNITALYAANITERLNDVKIYLTSVIQATKDGLQILANLGA</sequence>
<evidence type="ECO:0000313" key="2">
    <source>
        <dbReference type="EMBL" id="GCB73209.1"/>
    </source>
</evidence>
<gene>
    <name evidence="2" type="ORF">scyTo_0002410</name>
</gene>
<dbReference type="Proteomes" id="UP000288216">
    <property type="component" value="Unassembled WGS sequence"/>
</dbReference>
<dbReference type="OrthoDB" id="9938941at2759"/>
<feature type="signal peptide" evidence="1">
    <location>
        <begin position="1"/>
        <end position="18"/>
    </location>
</feature>
<dbReference type="EMBL" id="BFAA01000606">
    <property type="protein sequence ID" value="GCB73209.1"/>
    <property type="molecule type" value="Genomic_DNA"/>
</dbReference>
<accession>A0A401PJA5</accession>
<keyword evidence="1" id="KW-0732">Signal</keyword>
<reference evidence="2 3" key="1">
    <citation type="journal article" date="2018" name="Nat. Ecol. Evol.">
        <title>Shark genomes provide insights into elasmobranch evolution and the origin of vertebrates.</title>
        <authorList>
            <person name="Hara Y"/>
            <person name="Yamaguchi K"/>
            <person name="Onimaru K"/>
            <person name="Kadota M"/>
            <person name="Koyanagi M"/>
            <person name="Keeley SD"/>
            <person name="Tatsumi K"/>
            <person name="Tanaka K"/>
            <person name="Motone F"/>
            <person name="Kageyama Y"/>
            <person name="Nozu R"/>
            <person name="Adachi N"/>
            <person name="Nishimura O"/>
            <person name="Nakagawa R"/>
            <person name="Tanegashima C"/>
            <person name="Kiyatake I"/>
            <person name="Matsumoto R"/>
            <person name="Murakumo K"/>
            <person name="Nishida K"/>
            <person name="Terakita A"/>
            <person name="Kuratani S"/>
            <person name="Sato K"/>
            <person name="Hyodo S Kuraku.S."/>
        </authorList>
    </citation>
    <scope>NUCLEOTIDE SEQUENCE [LARGE SCALE GENOMIC DNA]</scope>
</reference>
<proteinExistence type="predicted"/>
<dbReference type="AlphaFoldDB" id="A0A401PJA5"/>
<evidence type="ECO:0000256" key="1">
    <source>
        <dbReference type="SAM" id="SignalP"/>
    </source>
</evidence>
<evidence type="ECO:0000313" key="3">
    <source>
        <dbReference type="Proteomes" id="UP000288216"/>
    </source>
</evidence>
<feature type="chain" id="PRO_5019124012" evidence="1">
    <location>
        <begin position="19"/>
        <end position="215"/>
    </location>
</feature>
<comment type="caution">
    <text evidence="2">The sequence shown here is derived from an EMBL/GenBank/DDBJ whole genome shotgun (WGS) entry which is preliminary data.</text>
</comment>
<name>A0A401PJA5_SCYTO</name>
<protein>
    <submittedName>
        <fullName evidence="2">Uncharacterized protein</fullName>
    </submittedName>
</protein>
<dbReference type="OMA" id="IVINTMM"/>
<organism evidence="2 3">
    <name type="scientific">Scyliorhinus torazame</name>
    <name type="common">Cloudy catshark</name>
    <name type="synonym">Catulus torazame</name>
    <dbReference type="NCBI Taxonomy" id="75743"/>
    <lineage>
        <taxon>Eukaryota</taxon>
        <taxon>Metazoa</taxon>
        <taxon>Chordata</taxon>
        <taxon>Craniata</taxon>
        <taxon>Vertebrata</taxon>
        <taxon>Chondrichthyes</taxon>
        <taxon>Elasmobranchii</taxon>
        <taxon>Galeomorphii</taxon>
        <taxon>Galeoidea</taxon>
        <taxon>Carcharhiniformes</taxon>
        <taxon>Scyliorhinidae</taxon>
        <taxon>Scyliorhinus</taxon>
    </lineage>
</organism>